<dbReference type="SUPFAM" id="SSF47413">
    <property type="entry name" value="lambda repressor-like DNA-binding domains"/>
    <property type="match status" value="1"/>
</dbReference>
<dbReference type="GO" id="GO:0005829">
    <property type="term" value="C:cytosol"/>
    <property type="evidence" value="ECO:0007669"/>
    <property type="project" value="TreeGrafter"/>
</dbReference>
<dbReference type="PANTHER" id="PTHR46797:SF23">
    <property type="entry name" value="HTH-TYPE TRANSCRIPTIONAL REGULATOR SUTR"/>
    <property type="match status" value="1"/>
</dbReference>
<dbReference type="GO" id="GO:0003677">
    <property type="term" value="F:DNA binding"/>
    <property type="evidence" value="ECO:0007669"/>
    <property type="project" value="UniProtKB-KW"/>
</dbReference>
<dbReference type="OrthoDB" id="7790108at2"/>
<keyword evidence="3" id="KW-0804">Transcription</keyword>
<accession>A0A0U1NP96</accession>
<reference evidence="5 6" key="1">
    <citation type="submission" date="2015-04" db="EMBL/GenBank/DDBJ databases">
        <authorList>
            <person name="Syromyatnikov M.Y."/>
            <person name="Popov V.N."/>
        </authorList>
    </citation>
    <scope>NUCLEOTIDE SEQUENCE [LARGE SCALE GENOMIC DNA]</scope>
    <source>
        <strain evidence="5 6">CECT 5292</strain>
    </source>
</reference>
<dbReference type="PROSITE" id="PS50943">
    <property type="entry name" value="HTH_CROC1"/>
    <property type="match status" value="1"/>
</dbReference>
<organism evidence="5 6">
    <name type="scientific">Nereida ignava</name>
    <dbReference type="NCBI Taxonomy" id="282199"/>
    <lineage>
        <taxon>Bacteria</taxon>
        <taxon>Pseudomonadati</taxon>
        <taxon>Pseudomonadota</taxon>
        <taxon>Alphaproteobacteria</taxon>
        <taxon>Rhodobacterales</taxon>
        <taxon>Roseobacteraceae</taxon>
        <taxon>Nereida</taxon>
    </lineage>
</organism>
<dbReference type="PANTHER" id="PTHR46797">
    <property type="entry name" value="HTH-TYPE TRANSCRIPTIONAL REGULATOR"/>
    <property type="match status" value="1"/>
</dbReference>
<feature type="domain" description="HTH cro/C1-type" evidence="4">
    <location>
        <begin position="11"/>
        <end position="65"/>
    </location>
</feature>
<dbReference type="InterPro" id="IPR050807">
    <property type="entry name" value="TransReg_Diox_bact_type"/>
</dbReference>
<dbReference type="InterPro" id="IPR018653">
    <property type="entry name" value="ScfR_C"/>
</dbReference>
<dbReference type="EMBL" id="CVQV01000023">
    <property type="protein sequence ID" value="CRK76571.1"/>
    <property type="molecule type" value="Genomic_DNA"/>
</dbReference>
<proteinExistence type="predicted"/>
<evidence type="ECO:0000313" key="5">
    <source>
        <dbReference type="EMBL" id="CRK76571.1"/>
    </source>
</evidence>
<protein>
    <submittedName>
        <fullName evidence="5">Transcriptional repressor DicA</fullName>
    </submittedName>
</protein>
<keyword evidence="1" id="KW-0805">Transcription regulation</keyword>
<dbReference type="Proteomes" id="UP000048949">
    <property type="component" value="Unassembled WGS sequence"/>
</dbReference>
<keyword evidence="6" id="KW-1185">Reference proteome</keyword>
<evidence type="ECO:0000256" key="3">
    <source>
        <dbReference type="ARBA" id="ARBA00023163"/>
    </source>
</evidence>
<evidence type="ECO:0000256" key="1">
    <source>
        <dbReference type="ARBA" id="ARBA00023015"/>
    </source>
</evidence>
<dbReference type="Pfam" id="PF01381">
    <property type="entry name" value="HTH_3"/>
    <property type="match status" value="1"/>
</dbReference>
<dbReference type="STRING" id="282199.GCA_001049735_02635"/>
<keyword evidence="2" id="KW-0238">DNA-binding</keyword>
<evidence type="ECO:0000313" key="6">
    <source>
        <dbReference type="Proteomes" id="UP000048949"/>
    </source>
</evidence>
<dbReference type="AlphaFoldDB" id="A0A0U1NP96"/>
<gene>
    <name evidence="5" type="ORF">NIG5292_02636</name>
</gene>
<sequence length="450" mass="48600">MNMRSLTGSRIRERRMSLGLRQGDLAKSIGISASYLNLIEHNRRRIAGKLLTELARALSVEVTALTDGAEASKVAALQGAAASAEAAQLGVSLDTEQLEEIAGRFPTWADLIAQQHQKIRALNHIVDTLSDRLAHDPFLSTSLHDVITTVTSIRSSSSILAKEDELDPEWRKRFERNIFNDSRRLAESAQSLANYLDGAADASATLGSPQEEVDRVLEDRGFSFEALEGGAAPQGVVTSLIDEANLRSPQAAGLLRVVLQRYQQDAGLLPMSTLLKALHADLGGEAGQTQLNPVRLAARLQMPLEVVLRRLAHIPEDKAPFPMGLVICDASGTLIYRKPVAGFDVPRVGAPCALWPMFRALNQPMQPLRAVVQQVGASRPAMRAFAVSTPVVMGDFDRPAIYEATMLIAADTTAPPSEAEKVGPSCRICSVSECAVRREPSVLADTISAF</sequence>
<dbReference type="CDD" id="cd00093">
    <property type="entry name" value="HTH_XRE"/>
    <property type="match status" value="1"/>
</dbReference>
<dbReference type="Pfam" id="PF09856">
    <property type="entry name" value="ScfRs"/>
    <property type="match status" value="1"/>
</dbReference>
<name>A0A0U1NP96_9RHOB</name>
<dbReference type="RefSeq" id="WP_074842173.1">
    <property type="nucleotide sequence ID" value="NZ_CVPC01000023.1"/>
</dbReference>
<dbReference type="SMART" id="SM00530">
    <property type="entry name" value="HTH_XRE"/>
    <property type="match status" value="1"/>
</dbReference>
<dbReference type="InterPro" id="IPR010982">
    <property type="entry name" value="Lambda_DNA-bd_dom_sf"/>
</dbReference>
<dbReference type="GO" id="GO:0003700">
    <property type="term" value="F:DNA-binding transcription factor activity"/>
    <property type="evidence" value="ECO:0007669"/>
    <property type="project" value="TreeGrafter"/>
</dbReference>
<evidence type="ECO:0000259" key="4">
    <source>
        <dbReference type="PROSITE" id="PS50943"/>
    </source>
</evidence>
<dbReference type="InterPro" id="IPR001387">
    <property type="entry name" value="Cro/C1-type_HTH"/>
</dbReference>
<evidence type="ECO:0000256" key="2">
    <source>
        <dbReference type="ARBA" id="ARBA00023125"/>
    </source>
</evidence>
<dbReference type="Gene3D" id="1.10.260.40">
    <property type="entry name" value="lambda repressor-like DNA-binding domains"/>
    <property type="match status" value="1"/>
</dbReference>